<proteinExistence type="predicted"/>
<keyword evidence="1" id="KW-1133">Transmembrane helix</keyword>
<evidence type="ECO:0000313" key="2">
    <source>
        <dbReference type="EMBL" id="CBI32526.3"/>
    </source>
</evidence>
<keyword evidence="1" id="KW-0472">Membrane</keyword>
<accession>D7TPV3</accession>
<gene>
    <name evidence="2" type="ordered locus">VIT_03s0063g01810</name>
</gene>
<dbReference type="HOGENOM" id="CLU_1630014_0_0_1"/>
<sequence length="163" mass="18461">MKNKERGREVEERSIWCPVFSLVPRFFSSKKTSQLLPVFFLHLAAALLPLQCMCCPPKSPPMHVLPRKNPMHVLPGFFPFSLPLAAAPFLLFFLFFSLQSVPTFPGKPSPASLFQQSAAWHLLQLVPRMERGPTPPPPQHLSVLPAPLIYIKKLNTPWLTDPR</sequence>
<dbReference type="Proteomes" id="UP000009183">
    <property type="component" value="Chromosome 3"/>
</dbReference>
<feature type="transmembrane region" description="Helical" evidence="1">
    <location>
        <begin position="76"/>
        <end position="98"/>
    </location>
</feature>
<dbReference type="EMBL" id="FN596006">
    <property type="protein sequence ID" value="CBI32526.3"/>
    <property type="molecule type" value="Genomic_DNA"/>
</dbReference>
<evidence type="ECO:0000313" key="3">
    <source>
        <dbReference type="Proteomes" id="UP000009183"/>
    </source>
</evidence>
<keyword evidence="3" id="KW-1185">Reference proteome</keyword>
<evidence type="ECO:0000256" key="1">
    <source>
        <dbReference type="SAM" id="Phobius"/>
    </source>
</evidence>
<organism evidence="2 3">
    <name type="scientific">Vitis vinifera</name>
    <name type="common">Grape</name>
    <dbReference type="NCBI Taxonomy" id="29760"/>
    <lineage>
        <taxon>Eukaryota</taxon>
        <taxon>Viridiplantae</taxon>
        <taxon>Streptophyta</taxon>
        <taxon>Embryophyta</taxon>
        <taxon>Tracheophyta</taxon>
        <taxon>Spermatophyta</taxon>
        <taxon>Magnoliopsida</taxon>
        <taxon>eudicotyledons</taxon>
        <taxon>Gunneridae</taxon>
        <taxon>Pentapetalae</taxon>
        <taxon>rosids</taxon>
        <taxon>Vitales</taxon>
        <taxon>Vitaceae</taxon>
        <taxon>Viteae</taxon>
        <taxon>Vitis</taxon>
    </lineage>
</organism>
<dbReference type="InParanoid" id="D7TPV3"/>
<dbReference type="AlphaFoldDB" id="D7TPV3"/>
<dbReference type="PaxDb" id="29760-VIT_03s0063g01810.t01"/>
<reference evidence="3" key="1">
    <citation type="journal article" date="2007" name="Nature">
        <title>The grapevine genome sequence suggests ancestral hexaploidization in major angiosperm phyla.</title>
        <authorList>
            <consortium name="The French-Italian Public Consortium for Grapevine Genome Characterization."/>
            <person name="Jaillon O."/>
            <person name="Aury J.-M."/>
            <person name="Noel B."/>
            <person name="Policriti A."/>
            <person name="Clepet C."/>
            <person name="Casagrande A."/>
            <person name="Choisne N."/>
            <person name="Aubourg S."/>
            <person name="Vitulo N."/>
            <person name="Jubin C."/>
            <person name="Vezzi A."/>
            <person name="Legeai F."/>
            <person name="Hugueney P."/>
            <person name="Dasilva C."/>
            <person name="Horner D."/>
            <person name="Mica E."/>
            <person name="Jublot D."/>
            <person name="Poulain J."/>
            <person name="Bruyere C."/>
            <person name="Billault A."/>
            <person name="Segurens B."/>
            <person name="Gouyvenoux M."/>
            <person name="Ugarte E."/>
            <person name="Cattonaro F."/>
            <person name="Anthouard V."/>
            <person name="Vico V."/>
            <person name="Del Fabbro C."/>
            <person name="Alaux M."/>
            <person name="Di Gaspero G."/>
            <person name="Dumas V."/>
            <person name="Felice N."/>
            <person name="Paillard S."/>
            <person name="Juman I."/>
            <person name="Moroldo M."/>
            <person name="Scalabrin S."/>
            <person name="Canaguier A."/>
            <person name="Le Clainche I."/>
            <person name="Malacrida G."/>
            <person name="Durand E."/>
            <person name="Pesole G."/>
            <person name="Laucou V."/>
            <person name="Chatelet P."/>
            <person name="Merdinoglu D."/>
            <person name="Delledonne M."/>
            <person name="Pezzotti M."/>
            <person name="Lecharny A."/>
            <person name="Scarpelli C."/>
            <person name="Artiguenave F."/>
            <person name="Pe M.E."/>
            <person name="Valle G."/>
            <person name="Morgante M."/>
            <person name="Caboche M."/>
            <person name="Adam-Blondon A.-F."/>
            <person name="Weissenbach J."/>
            <person name="Quetier F."/>
            <person name="Wincker P."/>
        </authorList>
    </citation>
    <scope>NUCLEOTIDE SEQUENCE [LARGE SCALE GENOMIC DNA]</scope>
    <source>
        <strain evidence="3">cv. Pinot noir / PN40024</strain>
    </source>
</reference>
<name>D7TPV3_VITVI</name>
<keyword evidence="1" id="KW-0812">Transmembrane</keyword>
<protein>
    <submittedName>
        <fullName evidence="2">Uncharacterized protein</fullName>
    </submittedName>
</protein>